<organism evidence="4">
    <name type="scientific">Streptomyces sp. NBC_00060</name>
    <dbReference type="NCBI Taxonomy" id="2975636"/>
    <lineage>
        <taxon>Bacteria</taxon>
        <taxon>Bacillati</taxon>
        <taxon>Actinomycetota</taxon>
        <taxon>Actinomycetes</taxon>
        <taxon>Kitasatosporales</taxon>
        <taxon>Streptomycetaceae</taxon>
        <taxon>Streptomyces</taxon>
    </lineage>
</organism>
<feature type="transmembrane region" description="Helical" evidence="2">
    <location>
        <begin position="184"/>
        <end position="204"/>
    </location>
</feature>
<sequence length="215" mass="21092">MPAFSPPRPTVRRPAVTAAAALALGLTGAALAGAPAAHAAPGDNGDVKIHNLGTPFTDQRNEPKVCGFYLDAFNFDVAQGITWSIQTQPLRAGGATLNGAITLATGTGHTVPLTLPDGQYKLTWNITGGNGAGKHKVFKVDCAPVGTSSGGATGGSTGGTGGPHGGPNAGGGGLAGTDGFTDGVSPAAGIAALGLVGVSGVLFVRRLRRRPHGAA</sequence>
<evidence type="ECO:0000256" key="1">
    <source>
        <dbReference type="SAM" id="MobiDB-lite"/>
    </source>
</evidence>
<keyword evidence="3" id="KW-0732">Signal</keyword>
<feature type="region of interest" description="Disordered" evidence="1">
    <location>
        <begin position="153"/>
        <end position="174"/>
    </location>
</feature>
<reference evidence="4" key="1">
    <citation type="submission" date="2022-10" db="EMBL/GenBank/DDBJ databases">
        <title>The complete genomes of actinobacterial strains from the NBC collection.</title>
        <authorList>
            <person name="Joergensen T.S."/>
            <person name="Alvarez Arevalo M."/>
            <person name="Sterndorff E.B."/>
            <person name="Faurdal D."/>
            <person name="Vuksanovic O."/>
            <person name="Mourched A.-S."/>
            <person name="Charusanti P."/>
            <person name="Shaw S."/>
            <person name="Blin K."/>
            <person name="Weber T."/>
        </authorList>
    </citation>
    <scope>NUCLEOTIDE SEQUENCE</scope>
    <source>
        <strain evidence="4">NBC_00060</strain>
    </source>
</reference>
<evidence type="ECO:0000256" key="2">
    <source>
        <dbReference type="SAM" id="Phobius"/>
    </source>
</evidence>
<dbReference type="PROSITE" id="PS51318">
    <property type="entry name" value="TAT"/>
    <property type="match status" value="1"/>
</dbReference>
<feature type="signal peptide" evidence="3">
    <location>
        <begin position="1"/>
        <end position="39"/>
    </location>
</feature>
<name>A0AAU2H7K7_9ACTN</name>
<keyword evidence="2" id="KW-0812">Transmembrane</keyword>
<evidence type="ECO:0000256" key="3">
    <source>
        <dbReference type="SAM" id="SignalP"/>
    </source>
</evidence>
<accession>A0AAU2H7K7</accession>
<keyword evidence="2" id="KW-1133">Transmembrane helix</keyword>
<evidence type="ECO:0000313" key="4">
    <source>
        <dbReference type="EMBL" id="WTU43287.1"/>
    </source>
</evidence>
<dbReference type="InterPro" id="IPR006311">
    <property type="entry name" value="TAT_signal"/>
</dbReference>
<protein>
    <recommendedName>
        <fullName evidence="5">LPXTG cell wall anchor domain-containing protein</fullName>
    </recommendedName>
</protein>
<keyword evidence="2" id="KW-0472">Membrane</keyword>
<dbReference type="AlphaFoldDB" id="A0AAU2H7K7"/>
<gene>
    <name evidence="4" type="ORF">OHV25_28760</name>
</gene>
<evidence type="ECO:0008006" key="5">
    <source>
        <dbReference type="Google" id="ProtNLM"/>
    </source>
</evidence>
<feature type="chain" id="PRO_5043535864" description="LPXTG cell wall anchor domain-containing protein" evidence="3">
    <location>
        <begin position="40"/>
        <end position="215"/>
    </location>
</feature>
<proteinExistence type="predicted"/>
<dbReference type="EMBL" id="CP108253">
    <property type="protein sequence ID" value="WTU43287.1"/>
    <property type="molecule type" value="Genomic_DNA"/>
</dbReference>